<protein>
    <submittedName>
        <fullName evidence="6">TonB-dependent receptor</fullName>
    </submittedName>
</protein>
<dbReference type="PANTHER" id="PTHR40980:SF4">
    <property type="entry name" value="TONB-DEPENDENT RECEPTOR-LIKE BETA-BARREL DOMAIN-CONTAINING PROTEIN"/>
    <property type="match status" value="1"/>
</dbReference>
<dbReference type="Gene3D" id="2.170.130.10">
    <property type="entry name" value="TonB-dependent receptor, plug domain"/>
    <property type="match status" value="1"/>
</dbReference>
<dbReference type="Pfam" id="PF13620">
    <property type="entry name" value="CarboxypepD_reg"/>
    <property type="match status" value="1"/>
</dbReference>
<keyword evidence="3" id="KW-0998">Cell outer membrane</keyword>
<accession>A0A6I6GUI5</accession>
<dbReference type="SUPFAM" id="SSF49464">
    <property type="entry name" value="Carboxypeptidase regulatory domain-like"/>
    <property type="match status" value="1"/>
</dbReference>
<evidence type="ECO:0000256" key="4">
    <source>
        <dbReference type="SAM" id="SignalP"/>
    </source>
</evidence>
<evidence type="ECO:0000256" key="1">
    <source>
        <dbReference type="ARBA" id="ARBA00004442"/>
    </source>
</evidence>
<dbReference type="InterPro" id="IPR008969">
    <property type="entry name" value="CarboxyPept-like_regulatory"/>
</dbReference>
<feature type="signal peptide" evidence="4">
    <location>
        <begin position="1"/>
        <end position="19"/>
    </location>
</feature>
<dbReference type="InterPro" id="IPR041700">
    <property type="entry name" value="OMP_b-brl_3"/>
</dbReference>
<dbReference type="PANTHER" id="PTHR40980">
    <property type="entry name" value="PLUG DOMAIN-CONTAINING PROTEIN"/>
    <property type="match status" value="1"/>
</dbReference>
<name>A0A6I6GUI5_9BACT</name>
<evidence type="ECO:0000313" key="7">
    <source>
        <dbReference type="Proteomes" id="UP000426027"/>
    </source>
</evidence>
<dbReference type="AlphaFoldDB" id="A0A6I6GUI5"/>
<feature type="domain" description="Outer membrane protein beta-barrel" evidence="5">
    <location>
        <begin position="449"/>
        <end position="801"/>
    </location>
</feature>
<evidence type="ECO:0000259" key="5">
    <source>
        <dbReference type="Pfam" id="PF14905"/>
    </source>
</evidence>
<dbReference type="KEGG" id="fls:GLV81_12365"/>
<feature type="chain" id="PRO_5026122007" evidence="4">
    <location>
        <begin position="20"/>
        <end position="927"/>
    </location>
</feature>
<evidence type="ECO:0000313" key="6">
    <source>
        <dbReference type="EMBL" id="QGW28789.1"/>
    </source>
</evidence>
<dbReference type="InterPro" id="IPR036942">
    <property type="entry name" value="Beta-barrel_TonB_sf"/>
</dbReference>
<comment type="subcellular location">
    <subcellularLocation>
        <location evidence="1">Cell outer membrane</location>
    </subcellularLocation>
</comment>
<evidence type="ECO:0000256" key="2">
    <source>
        <dbReference type="ARBA" id="ARBA00023136"/>
    </source>
</evidence>
<proteinExistence type="predicted"/>
<dbReference type="Gene3D" id="2.40.170.20">
    <property type="entry name" value="TonB-dependent receptor, beta-barrel domain"/>
    <property type="match status" value="1"/>
</dbReference>
<dbReference type="Proteomes" id="UP000426027">
    <property type="component" value="Chromosome"/>
</dbReference>
<keyword evidence="4" id="KW-0732">Signal</keyword>
<dbReference type="Gene3D" id="2.60.40.1120">
    <property type="entry name" value="Carboxypeptidase-like, regulatory domain"/>
    <property type="match status" value="1"/>
</dbReference>
<dbReference type="EMBL" id="CP046566">
    <property type="protein sequence ID" value="QGW28789.1"/>
    <property type="molecule type" value="Genomic_DNA"/>
</dbReference>
<dbReference type="SUPFAM" id="SSF56935">
    <property type="entry name" value="Porins"/>
    <property type="match status" value="1"/>
</dbReference>
<sequence>MKIQLTLFLCILSSTLALAQPMGGGRMGAGMPMGAGQTGRFYGKVLDSTTGKPLDAVSVQIVSSKFDMAKKQRKDTILSGMLTPANGDFSLENVPMMGDYRIRISAIGYVTLEQKVSFLTAEMQQKLMQAFASMNQAPAKADSGKAKPAQQAPNMMEVLRKALGGDMSQLASLADKDLGNFLLKPDAKVLENVTVTGNRPMMQMGIDRKIFNVDKSLAASGSSAVDIMRQIPSVNVDIDGNVSVRNAAPTLFIDGRPTTLSLDQIPADDIQSVELITNPSAKYDASGGMAAILNVVLKKNKKTGYNGSLRAGMDSRFRPNLGGDINVRQQKVNIFASGNFSARKSLGWSDIATNYTPTSNLPAYAIAQDVNSTNRGFFAFGRAGADFFIDNRNTLTLSTNLVRGSFDNEEFNYIKYDTLFTPPTSSLTRRLTESDRSFRNFGTSLSFKHLFAKPGHEWTADVNFNNMNSDGTSNFNNQLMDANNNPKGNPALQRTQSGTTSTFVVAQTDYTNKLSNNVKFESGLRAQLRNFSADNNNFIYNYNTNGFVLVPAVSNDYEFTDRVFAAYASFTGKLGKEGKLGYNFGLRAESSNYDGKLVSLDSSFNVDFPISLFPSAFLSYKVTDRSDIQFNYTRRINRPNFFQLMPFIDFTDPLNLSVGNPGLSPEFTNSLEANFSQQFNNNHTLLVSTYFKYTSGLLTRFQYKDLNQISKDSAIYNTWINANNSTTYGLELTSNNKFSKKFEMTTNLNFYNATINSENIKSDLNNSQTSFFGKLTMTQRLGKTNQWTLQLNADYQSKTVLPAGGGRGGGMMGGGPMGGGMMAAGSNGFVNPNYGADFSIRRDIIKNKNGQGYAGSLTLSMNDIFRTRIYDVTTSSDFFLQNLSRRRDPQVLRLQFNWRFGKLDASLFKRKNMKGEMEGMSEGMNMQ</sequence>
<keyword evidence="6" id="KW-0675">Receptor</keyword>
<keyword evidence="2" id="KW-0472">Membrane</keyword>
<evidence type="ECO:0000256" key="3">
    <source>
        <dbReference type="ARBA" id="ARBA00023237"/>
    </source>
</evidence>
<dbReference type="RefSeq" id="WP_157479142.1">
    <property type="nucleotide sequence ID" value="NZ_CP046566.1"/>
</dbReference>
<dbReference type="GO" id="GO:0009279">
    <property type="term" value="C:cell outer membrane"/>
    <property type="evidence" value="ECO:0007669"/>
    <property type="project" value="UniProtKB-SubCell"/>
</dbReference>
<gene>
    <name evidence="6" type="ORF">GLV81_12365</name>
</gene>
<organism evidence="6 7">
    <name type="scientific">Phnomibacter ginsenosidimutans</name>
    <dbReference type="NCBI Taxonomy" id="2676868"/>
    <lineage>
        <taxon>Bacteria</taxon>
        <taxon>Pseudomonadati</taxon>
        <taxon>Bacteroidota</taxon>
        <taxon>Chitinophagia</taxon>
        <taxon>Chitinophagales</taxon>
        <taxon>Chitinophagaceae</taxon>
        <taxon>Phnomibacter</taxon>
    </lineage>
</organism>
<keyword evidence="7" id="KW-1185">Reference proteome</keyword>
<dbReference type="InterPro" id="IPR037066">
    <property type="entry name" value="Plug_dom_sf"/>
</dbReference>
<reference evidence="6 7" key="1">
    <citation type="submission" date="2019-11" db="EMBL/GenBank/DDBJ databases">
        <authorList>
            <person name="Im W.T."/>
        </authorList>
    </citation>
    <scope>NUCLEOTIDE SEQUENCE [LARGE SCALE GENOMIC DNA]</scope>
    <source>
        <strain evidence="6 7">SB-02</strain>
    </source>
</reference>
<dbReference type="Pfam" id="PF14905">
    <property type="entry name" value="OMP_b-brl_3"/>
    <property type="match status" value="1"/>
</dbReference>